<comment type="caution">
    <text evidence="1">The sequence shown here is derived from an EMBL/GenBank/DDBJ whole genome shotgun (WGS) entry which is preliminary data.</text>
</comment>
<dbReference type="EMBL" id="BSFJ01000043">
    <property type="protein sequence ID" value="GLK74528.1"/>
    <property type="molecule type" value="Genomic_DNA"/>
</dbReference>
<accession>A0A9W6JFD7</accession>
<organism evidence="1 2">
    <name type="scientific">Ancylobacter dichloromethanicus</name>
    <dbReference type="NCBI Taxonomy" id="518825"/>
    <lineage>
        <taxon>Bacteria</taxon>
        <taxon>Pseudomonadati</taxon>
        <taxon>Pseudomonadota</taxon>
        <taxon>Alphaproteobacteria</taxon>
        <taxon>Hyphomicrobiales</taxon>
        <taxon>Xanthobacteraceae</taxon>
        <taxon>Ancylobacter</taxon>
    </lineage>
</organism>
<gene>
    <name evidence="1" type="ORF">GCM10017643_46460</name>
</gene>
<dbReference type="GO" id="GO:0009055">
    <property type="term" value="F:electron transfer activity"/>
    <property type="evidence" value="ECO:0007669"/>
    <property type="project" value="InterPro"/>
</dbReference>
<name>A0A9W6JFD7_9HYPH</name>
<dbReference type="InterPro" id="IPR036909">
    <property type="entry name" value="Cyt_c-like_dom_sf"/>
</dbReference>
<keyword evidence="2" id="KW-1185">Reference proteome</keyword>
<reference evidence="1" key="2">
    <citation type="submission" date="2023-01" db="EMBL/GenBank/DDBJ databases">
        <authorList>
            <person name="Sun Q."/>
            <person name="Evtushenko L."/>
        </authorList>
    </citation>
    <scope>NUCLEOTIDE SEQUENCE</scope>
    <source>
        <strain evidence="1">VKM B-2484</strain>
    </source>
</reference>
<dbReference type="GO" id="GO:0020037">
    <property type="term" value="F:heme binding"/>
    <property type="evidence" value="ECO:0007669"/>
    <property type="project" value="InterPro"/>
</dbReference>
<dbReference type="Proteomes" id="UP001143370">
    <property type="component" value="Unassembled WGS sequence"/>
</dbReference>
<dbReference type="Gene3D" id="1.10.760.10">
    <property type="entry name" value="Cytochrome c-like domain"/>
    <property type="match status" value="1"/>
</dbReference>
<dbReference type="RefSeq" id="WP_213369981.1">
    <property type="nucleotide sequence ID" value="NZ_BSFJ01000043.1"/>
</dbReference>
<proteinExistence type="predicted"/>
<evidence type="ECO:0000313" key="1">
    <source>
        <dbReference type="EMBL" id="GLK74528.1"/>
    </source>
</evidence>
<dbReference type="SUPFAM" id="SSF46626">
    <property type="entry name" value="Cytochrome c"/>
    <property type="match status" value="1"/>
</dbReference>
<protein>
    <submittedName>
        <fullName evidence="1">Sulfite:cytochrome C oxidoreductase subunit B</fullName>
    </submittedName>
</protein>
<reference evidence="1" key="1">
    <citation type="journal article" date="2014" name="Int. J. Syst. Evol. Microbiol.">
        <title>Complete genome sequence of Corynebacterium casei LMG S-19264T (=DSM 44701T), isolated from a smear-ripened cheese.</title>
        <authorList>
            <consortium name="US DOE Joint Genome Institute (JGI-PGF)"/>
            <person name="Walter F."/>
            <person name="Albersmeier A."/>
            <person name="Kalinowski J."/>
            <person name="Ruckert C."/>
        </authorList>
    </citation>
    <scope>NUCLEOTIDE SEQUENCE</scope>
    <source>
        <strain evidence="1">VKM B-2484</strain>
    </source>
</reference>
<sequence>MAKCLIHPIALSAGIGLIAVLGGPTVAAPLTYVLPDETAQLKPGPQPGFEAAQNNCAACHSADYINTQPPGKGPAFWDAEVQKMVKVYHAPVDEADAKAIADYLAKTY</sequence>
<evidence type="ECO:0000313" key="2">
    <source>
        <dbReference type="Proteomes" id="UP001143370"/>
    </source>
</evidence>
<dbReference type="AlphaFoldDB" id="A0A9W6JFD7"/>